<feature type="transmembrane region" description="Helical" evidence="5">
    <location>
        <begin position="132"/>
        <end position="151"/>
    </location>
</feature>
<feature type="transmembrane region" description="Helical" evidence="5">
    <location>
        <begin position="350"/>
        <end position="373"/>
    </location>
</feature>
<dbReference type="Proteomes" id="UP000063699">
    <property type="component" value="Chromosome"/>
</dbReference>
<keyword evidence="7" id="KW-1185">Reference proteome</keyword>
<comment type="subcellular location">
    <subcellularLocation>
        <location evidence="1">Membrane</location>
        <topology evidence="1">Multi-pass membrane protein</topology>
    </subcellularLocation>
</comment>
<gene>
    <name evidence="6" type="ORF">AOZ06_29185</name>
</gene>
<dbReference type="OrthoDB" id="151222at2"/>
<feature type="transmembrane region" description="Helical" evidence="5">
    <location>
        <begin position="260"/>
        <end position="282"/>
    </location>
</feature>
<dbReference type="InterPro" id="IPR036259">
    <property type="entry name" value="MFS_trans_sf"/>
</dbReference>
<sequence length="379" mass="37223">MNPLGPIAACYGLTGLLSALWGATLPATDARLDLGAGRLGAVLLVLAAGSLVAMPVAGRLAERWTARPLLRACVPTTALAVAGPGLAPSAGWLAVAAGVLGLLLGTLNVALSVRTVAVEQAAARPVMATMHGTWTLGAVGGGAGVTVALRAGVDVQALMTCGAVALAVLGLAAGWRLEPLSVAPRDTDPAGPPPRPGLVLLLGVLGAAAFVAEGAATDWAGVHATRVLGADPATGSLVFTAFFGAMTAVRFAGDALRARFGAAVTIRLAGAVATAGWVLVLLGPTVGFAITGWTLTGAGMALVWPIVISAVGAATRAARQLSTVTTVSYGGGLIGPALIGYVATRASLPVALLIPAALALVVATAAPAVLTALTQKSHV</sequence>
<dbReference type="AlphaFoldDB" id="A0A0N9IFB4"/>
<accession>A0A0N9IFB4</accession>
<dbReference type="SUPFAM" id="SSF103473">
    <property type="entry name" value="MFS general substrate transporter"/>
    <property type="match status" value="1"/>
</dbReference>
<dbReference type="Gene3D" id="1.20.1250.20">
    <property type="entry name" value="MFS general substrate transporter like domains"/>
    <property type="match status" value="2"/>
</dbReference>
<feature type="transmembrane region" description="Helical" evidence="5">
    <location>
        <begin position="157"/>
        <end position="177"/>
    </location>
</feature>
<keyword evidence="2 5" id="KW-0812">Transmembrane</keyword>
<dbReference type="InterPro" id="IPR051788">
    <property type="entry name" value="MFS_Transporter"/>
</dbReference>
<feature type="transmembrane region" description="Helical" evidence="5">
    <location>
        <begin position="326"/>
        <end position="344"/>
    </location>
</feature>
<feature type="transmembrane region" description="Helical" evidence="5">
    <location>
        <begin position="198"/>
        <end position="216"/>
    </location>
</feature>
<evidence type="ECO:0000313" key="7">
    <source>
        <dbReference type="Proteomes" id="UP000063699"/>
    </source>
</evidence>
<feature type="transmembrane region" description="Helical" evidence="5">
    <location>
        <begin position="288"/>
        <end position="314"/>
    </location>
</feature>
<dbReference type="KEGG" id="kphy:AOZ06_29185"/>
<keyword evidence="4 5" id="KW-0472">Membrane</keyword>
<dbReference type="RefSeq" id="WP_054297000.1">
    <property type="nucleotide sequence ID" value="NZ_CP012752.1"/>
</dbReference>
<dbReference type="PANTHER" id="PTHR23514">
    <property type="entry name" value="BYPASS OF STOP CODON PROTEIN 6"/>
    <property type="match status" value="1"/>
</dbReference>
<keyword evidence="3 5" id="KW-1133">Transmembrane helix</keyword>
<evidence type="ECO:0000256" key="2">
    <source>
        <dbReference type="ARBA" id="ARBA00022692"/>
    </source>
</evidence>
<evidence type="ECO:0000256" key="1">
    <source>
        <dbReference type="ARBA" id="ARBA00004141"/>
    </source>
</evidence>
<dbReference type="EMBL" id="CP012752">
    <property type="protein sequence ID" value="ALG15146.1"/>
    <property type="molecule type" value="Genomic_DNA"/>
</dbReference>
<dbReference type="GO" id="GO:0016020">
    <property type="term" value="C:membrane"/>
    <property type="evidence" value="ECO:0007669"/>
    <property type="project" value="UniProtKB-SubCell"/>
</dbReference>
<dbReference type="STRING" id="860235.AOZ06_29185"/>
<evidence type="ECO:0000256" key="4">
    <source>
        <dbReference type="ARBA" id="ARBA00023136"/>
    </source>
</evidence>
<organism evidence="6 7">
    <name type="scientific">Kibdelosporangium phytohabitans</name>
    <dbReference type="NCBI Taxonomy" id="860235"/>
    <lineage>
        <taxon>Bacteria</taxon>
        <taxon>Bacillati</taxon>
        <taxon>Actinomycetota</taxon>
        <taxon>Actinomycetes</taxon>
        <taxon>Pseudonocardiales</taxon>
        <taxon>Pseudonocardiaceae</taxon>
        <taxon>Kibdelosporangium</taxon>
    </lineage>
</organism>
<evidence type="ECO:0000256" key="5">
    <source>
        <dbReference type="SAM" id="Phobius"/>
    </source>
</evidence>
<evidence type="ECO:0000313" key="6">
    <source>
        <dbReference type="EMBL" id="ALG15146.1"/>
    </source>
</evidence>
<name>A0A0N9IFB4_9PSEU</name>
<dbReference type="PANTHER" id="PTHR23514:SF13">
    <property type="entry name" value="INNER MEMBRANE PROTEIN YBJJ"/>
    <property type="match status" value="1"/>
</dbReference>
<feature type="transmembrane region" description="Helical" evidence="5">
    <location>
        <begin position="92"/>
        <end position="111"/>
    </location>
</feature>
<feature type="transmembrane region" description="Helical" evidence="5">
    <location>
        <begin position="38"/>
        <end position="57"/>
    </location>
</feature>
<proteinExistence type="predicted"/>
<evidence type="ECO:0000256" key="3">
    <source>
        <dbReference type="ARBA" id="ARBA00022989"/>
    </source>
</evidence>
<protein>
    <submittedName>
        <fullName evidence="6">MFS transporter</fullName>
    </submittedName>
</protein>
<reference evidence="6 7" key="1">
    <citation type="submission" date="2015-07" db="EMBL/GenBank/DDBJ databases">
        <title>Genome sequencing of Kibdelosporangium phytohabitans.</title>
        <authorList>
            <person name="Qin S."/>
            <person name="Xing K."/>
        </authorList>
    </citation>
    <scope>NUCLEOTIDE SEQUENCE [LARGE SCALE GENOMIC DNA]</scope>
    <source>
        <strain evidence="6 7">KLBMP1111</strain>
    </source>
</reference>
<feature type="transmembrane region" description="Helical" evidence="5">
    <location>
        <begin position="236"/>
        <end position="253"/>
    </location>
</feature>